<protein>
    <recommendedName>
        <fullName evidence="4">MFS transporter</fullName>
    </recommendedName>
</protein>
<feature type="transmembrane region" description="Helical" evidence="1">
    <location>
        <begin position="70"/>
        <end position="89"/>
    </location>
</feature>
<evidence type="ECO:0000256" key="1">
    <source>
        <dbReference type="SAM" id="Phobius"/>
    </source>
</evidence>
<dbReference type="RefSeq" id="WP_263051076.1">
    <property type="nucleotide sequence ID" value="NZ_CP106735.1"/>
</dbReference>
<gene>
    <name evidence="2" type="ORF">N7E81_18430</name>
</gene>
<keyword evidence="1" id="KW-0812">Transmembrane</keyword>
<organism evidence="2 3">
    <name type="scientific">Reichenbachiella carrageenanivorans</name>
    <dbReference type="NCBI Taxonomy" id="2979869"/>
    <lineage>
        <taxon>Bacteria</taxon>
        <taxon>Pseudomonadati</taxon>
        <taxon>Bacteroidota</taxon>
        <taxon>Cytophagia</taxon>
        <taxon>Cytophagales</taxon>
        <taxon>Reichenbachiellaceae</taxon>
        <taxon>Reichenbachiella</taxon>
    </lineage>
</organism>
<feature type="transmembrane region" description="Helical" evidence="1">
    <location>
        <begin position="135"/>
        <end position="154"/>
    </location>
</feature>
<keyword evidence="1" id="KW-1133">Transmembrane helix</keyword>
<feature type="transmembrane region" description="Helical" evidence="1">
    <location>
        <begin position="166"/>
        <end position="187"/>
    </location>
</feature>
<sequence>MSDLPSYVSGVFLATVAATFGFLYYGIKLAQRKKSNTHAIAVSTFMMVWLFLIAALSLNDFFLAFEAMPPRFVFVLLPPMISIFLILAIKRSRDFVRRMPITTLTYLHIVRVPVEIVLWWLAIHQWVPKLLTFEGINYDILSGVSAPFAAIFMVSLRSKSRIGAILWNCITLALLVNIVGHALLAAPSPFQQFAFDQPNVAVFHFPFIWLPGFIVPAVLFAHLVSLMKLFDTETELV</sequence>
<keyword evidence="3" id="KW-1185">Reference proteome</keyword>
<dbReference type="Proteomes" id="UP001062165">
    <property type="component" value="Chromosome"/>
</dbReference>
<feature type="transmembrane region" description="Helical" evidence="1">
    <location>
        <begin position="6"/>
        <end position="27"/>
    </location>
</feature>
<feature type="transmembrane region" description="Helical" evidence="1">
    <location>
        <begin position="101"/>
        <end position="123"/>
    </location>
</feature>
<keyword evidence="1" id="KW-0472">Membrane</keyword>
<accession>A0ABY6D2N0</accession>
<feature type="transmembrane region" description="Helical" evidence="1">
    <location>
        <begin position="39"/>
        <end position="58"/>
    </location>
</feature>
<name>A0ABY6D2N0_9BACT</name>
<evidence type="ECO:0000313" key="2">
    <source>
        <dbReference type="EMBL" id="UXX79333.1"/>
    </source>
</evidence>
<evidence type="ECO:0008006" key="4">
    <source>
        <dbReference type="Google" id="ProtNLM"/>
    </source>
</evidence>
<evidence type="ECO:0000313" key="3">
    <source>
        <dbReference type="Proteomes" id="UP001062165"/>
    </source>
</evidence>
<feature type="transmembrane region" description="Helical" evidence="1">
    <location>
        <begin position="207"/>
        <end position="230"/>
    </location>
</feature>
<proteinExistence type="predicted"/>
<dbReference type="EMBL" id="CP106735">
    <property type="protein sequence ID" value="UXX79333.1"/>
    <property type="molecule type" value="Genomic_DNA"/>
</dbReference>
<reference evidence="2" key="1">
    <citation type="submission" date="2022-10" db="EMBL/GenBank/DDBJ databases">
        <title>Comparative genomics and taxonomic characterization of three novel marine species of genus Reichenbachiella exhibiting antioxidant and polysaccharide degradation activities.</title>
        <authorList>
            <person name="Muhammad N."/>
            <person name="Lee Y.-J."/>
            <person name="Ko J."/>
            <person name="Kim S.-G."/>
        </authorList>
    </citation>
    <scope>NUCLEOTIDE SEQUENCE</scope>
    <source>
        <strain evidence="2">Wsw4-B4</strain>
    </source>
</reference>